<dbReference type="GO" id="GO:0005634">
    <property type="term" value="C:nucleus"/>
    <property type="evidence" value="ECO:0007669"/>
    <property type="project" value="UniProtKB-SubCell"/>
</dbReference>
<dbReference type="SMART" id="SM00432">
    <property type="entry name" value="MADS"/>
    <property type="match status" value="1"/>
</dbReference>
<keyword evidence="4" id="KW-0804">Transcription</keyword>
<comment type="subcellular location">
    <subcellularLocation>
        <location evidence="1">Nucleus</location>
    </subcellularLocation>
</comment>
<keyword evidence="2" id="KW-0805">Transcription regulation</keyword>
<dbReference type="Gene3D" id="3.40.1810.10">
    <property type="entry name" value="Transcription factor, MADS-box"/>
    <property type="match status" value="1"/>
</dbReference>
<evidence type="ECO:0000256" key="1">
    <source>
        <dbReference type="ARBA" id="ARBA00004123"/>
    </source>
</evidence>
<name>A0AA86VE25_9FABA</name>
<evidence type="ECO:0000313" key="9">
    <source>
        <dbReference type="EMBL" id="CAJ1943542.1"/>
    </source>
</evidence>
<dbReference type="Pfam" id="PF00319">
    <property type="entry name" value="SRF-TF"/>
    <property type="match status" value="1"/>
</dbReference>
<proteinExistence type="predicted"/>
<dbReference type="Gramene" id="rna-AYBTSS11_LOCUS11410">
    <property type="protein sequence ID" value="CAJ1943542.1"/>
    <property type="gene ID" value="gene-AYBTSS11_LOCUS11410"/>
</dbReference>
<dbReference type="InterPro" id="IPR002487">
    <property type="entry name" value="TF_Kbox"/>
</dbReference>
<dbReference type="InterPro" id="IPR033896">
    <property type="entry name" value="MEF2-like_N"/>
</dbReference>
<keyword evidence="10" id="KW-1185">Reference proteome</keyword>
<evidence type="ECO:0000256" key="4">
    <source>
        <dbReference type="ARBA" id="ARBA00023163"/>
    </source>
</evidence>
<organism evidence="9 10">
    <name type="scientific">Sphenostylis stenocarpa</name>
    <dbReference type="NCBI Taxonomy" id="92480"/>
    <lineage>
        <taxon>Eukaryota</taxon>
        <taxon>Viridiplantae</taxon>
        <taxon>Streptophyta</taxon>
        <taxon>Embryophyta</taxon>
        <taxon>Tracheophyta</taxon>
        <taxon>Spermatophyta</taxon>
        <taxon>Magnoliopsida</taxon>
        <taxon>eudicotyledons</taxon>
        <taxon>Gunneridae</taxon>
        <taxon>Pentapetalae</taxon>
        <taxon>rosids</taxon>
        <taxon>fabids</taxon>
        <taxon>Fabales</taxon>
        <taxon>Fabaceae</taxon>
        <taxon>Papilionoideae</taxon>
        <taxon>50 kb inversion clade</taxon>
        <taxon>NPAAA clade</taxon>
        <taxon>indigoferoid/millettioid clade</taxon>
        <taxon>Phaseoleae</taxon>
        <taxon>Sphenostylis</taxon>
    </lineage>
</organism>
<evidence type="ECO:0000256" key="3">
    <source>
        <dbReference type="ARBA" id="ARBA00023125"/>
    </source>
</evidence>
<feature type="coiled-coil region" evidence="6">
    <location>
        <begin position="248"/>
        <end position="297"/>
    </location>
</feature>
<dbReference type="AlphaFoldDB" id="A0AA86VE25"/>
<dbReference type="PROSITE" id="PS50066">
    <property type="entry name" value="MADS_BOX_2"/>
    <property type="match status" value="1"/>
</dbReference>
<evidence type="ECO:0000259" key="7">
    <source>
        <dbReference type="PROSITE" id="PS50066"/>
    </source>
</evidence>
<evidence type="ECO:0000256" key="5">
    <source>
        <dbReference type="ARBA" id="ARBA00023242"/>
    </source>
</evidence>
<protein>
    <submittedName>
        <fullName evidence="9">Uncharacterized protein</fullName>
    </submittedName>
</protein>
<keyword evidence="5" id="KW-0539">Nucleus</keyword>
<dbReference type="InterPro" id="IPR050142">
    <property type="entry name" value="MADS-box/MEF2_TF"/>
</dbReference>
<reference evidence="9" key="1">
    <citation type="submission" date="2023-10" db="EMBL/GenBank/DDBJ databases">
        <authorList>
            <person name="Domelevo Entfellner J.-B."/>
        </authorList>
    </citation>
    <scope>NUCLEOTIDE SEQUENCE</scope>
</reference>
<dbReference type="SUPFAM" id="SSF55455">
    <property type="entry name" value="SRF-like"/>
    <property type="match status" value="1"/>
</dbReference>
<dbReference type="PROSITE" id="PS51297">
    <property type="entry name" value="K_BOX"/>
    <property type="match status" value="1"/>
</dbReference>
<gene>
    <name evidence="9" type="ORF">AYBTSS11_LOCUS11410</name>
</gene>
<dbReference type="GO" id="GO:0009908">
    <property type="term" value="P:flower development"/>
    <property type="evidence" value="ECO:0007669"/>
    <property type="project" value="UniProtKB-ARBA"/>
</dbReference>
<feature type="domain" description="MADS-box" evidence="7">
    <location>
        <begin position="128"/>
        <end position="188"/>
    </location>
</feature>
<keyword evidence="3" id="KW-0238">DNA-binding</keyword>
<sequence length="352" mass="40359">MRARFQPTQTLKVFWAWHLRSVVRVCPKITGKSGPVRVNVTGSMGCRCPRTRVRRIGDGSEGFVPPTRAVSVRHPANTSFLRKGSVYPFRAQHSVVAFHIQILSVQIFTNNLIHISPVISVSTQLGKMVRGKTQMKRIENETSRQVTFSKRRNGLLKKAFELSVLCDAEVALIIFSTRGRLYEFSSSSINKTVERYQRKTKDLGVSNKGIHENTQLMKDGDMSMAMKIEHLENFRRMLLGDELETCSIGELQQLENQLEHSLDKIRARKNQLLRERIEKLKKEEKCLLEVNKRLREQVIIILRSFLSGEDVEVVTEKGEEEVETELFIGRPDKRMALKLKPASPDSAHKYIM</sequence>
<keyword evidence="6" id="KW-0175">Coiled coil</keyword>
<dbReference type="GO" id="GO:0000977">
    <property type="term" value="F:RNA polymerase II transcription regulatory region sequence-specific DNA binding"/>
    <property type="evidence" value="ECO:0007669"/>
    <property type="project" value="InterPro"/>
</dbReference>
<dbReference type="InterPro" id="IPR002100">
    <property type="entry name" value="TF_MADSbox"/>
</dbReference>
<dbReference type="EMBL" id="OY731400">
    <property type="protein sequence ID" value="CAJ1943542.1"/>
    <property type="molecule type" value="Genomic_DNA"/>
</dbReference>
<dbReference type="Proteomes" id="UP001189624">
    <property type="component" value="Chromosome 3"/>
</dbReference>
<dbReference type="Pfam" id="PF01486">
    <property type="entry name" value="K-box"/>
    <property type="match status" value="1"/>
</dbReference>
<accession>A0AA86VE25</accession>
<dbReference type="PRINTS" id="PR00404">
    <property type="entry name" value="MADSDOMAIN"/>
</dbReference>
<dbReference type="GO" id="GO:0046983">
    <property type="term" value="F:protein dimerization activity"/>
    <property type="evidence" value="ECO:0007669"/>
    <property type="project" value="InterPro"/>
</dbReference>
<evidence type="ECO:0000256" key="2">
    <source>
        <dbReference type="ARBA" id="ARBA00023015"/>
    </source>
</evidence>
<evidence type="ECO:0000259" key="8">
    <source>
        <dbReference type="PROSITE" id="PS51297"/>
    </source>
</evidence>
<evidence type="ECO:0000313" key="10">
    <source>
        <dbReference type="Proteomes" id="UP001189624"/>
    </source>
</evidence>
<dbReference type="GO" id="GO:0099402">
    <property type="term" value="P:plant organ development"/>
    <property type="evidence" value="ECO:0007669"/>
    <property type="project" value="UniProtKB-ARBA"/>
</dbReference>
<dbReference type="InterPro" id="IPR036879">
    <property type="entry name" value="TF_MADSbox_sf"/>
</dbReference>
<dbReference type="CDD" id="cd00265">
    <property type="entry name" value="MADS_MEF2_like"/>
    <property type="match status" value="1"/>
</dbReference>
<dbReference type="GO" id="GO:0045944">
    <property type="term" value="P:positive regulation of transcription by RNA polymerase II"/>
    <property type="evidence" value="ECO:0007669"/>
    <property type="project" value="InterPro"/>
</dbReference>
<dbReference type="FunFam" id="3.40.1810.10:FF:000030">
    <property type="entry name" value="Agamous-like MADS-box protein AGL13"/>
    <property type="match status" value="1"/>
</dbReference>
<dbReference type="GO" id="GO:0003700">
    <property type="term" value="F:DNA-binding transcription factor activity"/>
    <property type="evidence" value="ECO:0007669"/>
    <property type="project" value="InterPro"/>
</dbReference>
<dbReference type="PROSITE" id="PS00350">
    <property type="entry name" value="MADS_BOX_1"/>
    <property type="match status" value="1"/>
</dbReference>
<feature type="domain" description="K-box" evidence="8">
    <location>
        <begin position="214"/>
        <end position="304"/>
    </location>
</feature>
<dbReference type="PANTHER" id="PTHR48019">
    <property type="entry name" value="SERUM RESPONSE FACTOR HOMOLOG"/>
    <property type="match status" value="1"/>
</dbReference>
<evidence type="ECO:0000256" key="6">
    <source>
        <dbReference type="SAM" id="Coils"/>
    </source>
</evidence>